<protein>
    <recommendedName>
        <fullName evidence="9">GOST seven transmembrane domain-containing protein</fullName>
    </recommendedName>
</protein>
<dbReference type="PANTHER" id="PTHR21229">
    <property type="entry name" value="LUNG SEVEN TRANSMEMBRANE RECEPTOR"/>
    <property type="match status" value="1"/>
</dbReference>
<feature type="transmembrane region" description="Helical" evidence="7">
    <location>
        <begin position="290"/>
        <end position="311"/>
    </location>
</feature>
<evidence type="ECO:0000256" key="5">
    <source>
        <dbReference type="ARBA" id="ARBA00023136"/>
    </source>
</evidence>
<feature type="transmembrane region" description="Helical" evidence="7">
    <location>
        <begin position="368"/>
        <end position="387"/>
    </location>
</feature>
<dbReference type="GO" id="GO:0016020">
    <property type="term" value="C:membrane"/>
    <property type="evidence" value="ECO:0007669"/>
    <property type="project" value="UniProtKB-SubCell"/>
</dbReference>
<dbReference type="InterPro" id="IPR009637">
    <property type="entry name" value="GPR107/GPR108-like"/>
</dbReference>
<evidence type="ECO:0000256" key="8">
    <source>
        <dbReference type="SAM" id="SignalP"/>
    </source>
</evidence>
<feature type="transmembrane region" description="Helical" evidence="7">
    <location>
        <begin position="183"/>
        <end position="209"/>
    </location>
</feature>
<organism evidence="10 11">
    <name type="scientific">Leptosia nina</name>
    <dbReference type="NCBI Taxonomy" id="320188"/>
    <lineage>
        <taxon>Eukaryota</taxon>
        <taxon>Metazoa</taxon>
        <taxon>Ecdysozoa</taxon>
        <taxon>Arthropoda</taxon>
        <taxon>Hexapoda</taxon>
        <taxon>Insecta</taxon>
        <taxon>Pterygota</taxon>
        <taxon>Neoptera</taxon>
        <taxon>Endopterygota</taxon>
        <taxon>Lepidoptera</taxon>
        <taxon>Glossata</taxon>
        <taxon>Ditrysia</taxon>
        <taxon>Papilionoidea</taxon>
        <taxon>Pieridae</taxon>
        <taxon>Pierinae</taxon>
        <taxon>Leptosia</taxon>
    </lineage>
</organism>
<name>A0AAV1IX78_9NEOP</name>
<evidence type="ECO:0000313" key="10">
    <source>
        <dbReference type="EMBL" id="CAK1540721.1"/>
    </source>
</evidence>
<dbReference type="EMBL" id="CAVLEF010000001">
    <property type="protein sequence ID" value="CAK1540721.1"/>
    <property type="molecule type" value="Genomic_DNA"/>
</dbReference>
<dbReference type="PANTHER" id="PTHR21229:SF1">
    <property type="entry name" value="GH17801P"/>
    <property type="match status" value="1"/>
</dbReference>
<dbReference type="Pfam" id="PF06814">
    <property type="entry name" value="GOST_TM"/>
    <property type="match status" value="1"/>
</dbReference>
<feature type="transmembrane region" description="Helical" evidence="7">
    <location>
        <begin position="221"/>
        <end position="240"/>
    </location>
</feature>
<feature type="signal peptide" evidence="8">
    <location>
        <begin position="1"/>
        <end position="21"/>
    </location>
</feature>
<keyword evidence="3 8" id="KW-0732">Signal</keyword>
<keyword evidence="2 7" id="KW-0812">Transmembrane</keyword>
<keyword evidence="4 7" id="KW-1133">Transmembrane helix</keyword>
<evidence type="ECO:0000313" key="11">
    <source>
        <dbReference type="Proteomes" id="UP001497472"/>
    </source>
</evidence>
<dbReference type="GO" id="GO:0042147">
    <property type="term" value="P:retrograde transport, endosome to Golgi"/>
    <property type="evidence" value="ECO:0007669"/>
    <property type="project" value="TreeGrafter"/>
</dbReference>
<dbReference type="GO" id="GO:0005794">
    <property type="term" value="C:Golgi apparatus"/>
    <property type="evidence" value="ECO:0007669"/>
    <property type="project" value="TreeGrafter"/>
</dbReference>
<feature type="transmembrane region" description="Helical" evidence="7">
    <location>
        <begin position="407"/>
        <end position="424"/>
    </location>
</feature>
<evidence type="ECO:0000256" key="7">
    <source>
        <dbReference type="SAM" id="Phobius"/>
    </source>
</evidence>
<keyword evidence="5 7" id="KW-0472">Membrane</keyword>
<reference evidence="10 11" key="1">
    <citation type="submission" date="2023-11" db="EMBL/GenBank/DDBJ databases">
        <authorList>
            <person name="Okamura Y."/>
        </authorList>
    </citation>
    <scope>NUCLEOTIDE SEQUENCE [LARGE SCALE GENOMIC DNA]</scope>
</reference>
<evidence type="ECO:0000256" key="6">
    <source>
        <dbReference type="SAM" id="MobiDB-lite"/>
    </source>
</evidence>
<sequence>MKILFRTVFILVVASLKLVLSFSDVGKWDLQLDGETCNFTLAKSLFKDSKLIIVLHCEVPANLTVANTWRQTTCSPDYFHFFEKRIVDCSNTYDKGLYQSSHSTAQIFNLVQTISCDSKNPIFFHNEKDKGAGDENTKSLTPSLLTIDREGIYALTMSVRSSNNYKANVHIEMVAPSGYLSAAIWPLLPFFGVMCGVYAVLCAGWLIVCGLQWRDLLRIQYWIGGVALLGMVESATYYGVYSSINSTGLFSPNVYMFAEWVSVAKRALARMLVIIVSLGFGIVKPRLGPALQRVVGTGALWALLAGIEAWLRLHHKADDSNRDLLLSEAPLSLLDSAICWWVFVSLAHTMRTLQLRRNTIKLSLYRHFTNTLIFAVIASVIFMLYSLKSYRIQFCITEWKEVWMDEAYWHILFAGVLTVIMVLWRPTNNNQRYAFTPLLDNAEDDDEEEEQFVNDAYGVKMRGTSISDPVDNREPPEPNTTSLDSDLRWVEENIPTSTLPLLDSDEEIINTKFEVSKMQ</sequence>
<dbReference type="GO" id="GO:0005829">
    <property type="term" value="C:cytosol"/>
    <property type="evidence" value="ECO:0007669"/>
    <property type="project" value="GOC"/>
</dbReference>
<dbReference type="InterPro" id="IPR053937">
    <property type="entry name" value="GOST_TM"/>
</dbReference>
<evidence type="ECO:0000256" key="2">
    <source>
        <dbReference type="ARBA" id="ARBA00022692"/>
    </source>
</evidence>
<feature type="domain" description="GOST seven transmembrane" evidence="9">
    <location>
        <begin position="186"/>
        <end position="431"/>
    </location>
</feature>
<gene>
    <name evidence="10" type="ORF">LNINA_LOCUS753</name>
</gene>
<dbReference type="AlphaFoldDB" id="A0AAV1IX78"/>
<evidence type="ECO:0000256" key="1">
    <source>
        <dbReference type="ARBA" id="ARBA00004141"/>
    </source>
</evidence>
<feature type="chain" id="PRO_5043684850" description="GOST seven transmembrane domain-containing protein" evidence="8">
    <location>
        <begin position="22"/>
        <end position="519"/>
    </location>
</feature>
<accession>A0AAV1IX78</accession>
<feature type="transmembrane region" description="Helical" evidence="7">
    <location>
        <begin position="260"/>
        <end position="283"/>
    </location>
</feature>
<proteinExistence type="predicted"/>
<feature type="transmembrane region" description="Helical" evidence="7">
    <location>
        <begin position="331"/>
        <end position="347"/>
    </location>
</feature>
<comment type="subcellular location">
    <subcellularLocation>
        <location evidence="1">Membrane</location>
        <topology evidence="1">Multi-pass membrane protein</topology>
    </subcellularLocation>
</comment>
<dbReference type="Proteomes" id="UP001497472">
    <property type="component" value="Unassembled WGS sequence"/>
</dbReference>
<comment type="caution">
    <text evidence="10">The sequence shown here is derived from an EMBL/GenBank/DDBJ whole genome shotgun (WGS) entry which is preliminary data.</text>
</comment>
<evidence type="ECO:0000256" key="3">
    <source>
        <dbReference type="ARBA" id="ARBA00022729"/>
    </source>
</evidence>
<evidence type="ECO:0000256" key="4">
    <source>
        <dbReference type="ARBA" id="ARBA00022989"/>
    </source>
</evidence>
<feature type="region of interest" description="Disordered" evidence="6">
    <location>
        <begin position="463"/>
        <end position="485"/>
    </location>
</feature>
<keyword evidence="11" id="KW-1185">Reference proteome</keyword>
<evidence type="ECO:0000259" key="9">
    <source>
        <dbReference type="Pfam" id="PF06814"/>
    </source>
</evidence>